<evidence type="ECO:0000313" key="3">
    <source>
        <dbReference type="Proteomes" id="UP001139006"/>
    </source>
</evidence>
<name>A0A9X2FM86_9LACO</name>
<keyword evidence="3" id="KW-1185">Reference proteome</keyword>
<sequence>MIIKVLVQKNLPKLSIKIFIGVLQCDGYSGYNSLENSNTRVGWWVHVYRKFYENVTRIGGQFEYLQDILEKISQLP</sequence>
<evidence type="ECO:0000313" key="2">
    <source>
        <dbReference type="EMBL" id="MCP0888092.1"/>
    </source>
</evidence>
<gene>
    <name evidence="2" type="ORF">LB941_12200</name>
</gene>
<feature type="domain" description="Transposase IS66 central" evidence="1">
    <location>
        <begin position="15"/>
        <end position="59"/>
    </location>
</feature>
<reference evidence="2 3" key="1">
    <citation type="journal article" date="2023" name="Int. J. Syst. Evol. Microbiol.">
        <title>Ligilactobacillus ubinensis sp. nov., a novel species isolated from the wild ferment of a durian fruit (Durio zibethinus).</title>
        <authorList>
            <person name="Heng Y.C."/>
            <person name="Menon N."/>
            <person name="Chen B."/>
            <person name="Loo B.Z.L."/>
            <person name="Wong G.W.J."/>
            <person name="Lim A.C.H."/>
            <person name="Silvaraju S."/>
            <person name="Kittelmann S."/>
        </authorList>
    </citation>
    <scope>NUCLEOTIDE SEQUENCE [LARGE SCALE GENOMIC DNA]</scope>
    <source>
        <strain evidence="2 3">WILCCON 0076</strain>
    </source>
</reference>
<dbReference type="Pfam" id="PF03050">
    <property type="entry name" value="DDE_Tnp_IS66"/>
    <property type="match status" value="1"/>
</dbReference>
<proteinExistence type="predicted"/>
<feature type="non-terminal residue" evidence="2">
    <location>
        <position position="76"/>
    </location>
</feature>
<evidence type="ECO:0000259" key="1">
    <source>
        <dbReference type="Pfam" id="PF03050"/>
    </source>
</evidence>
<dbReference type="InterPro" id="IPR004291">
    <property type="entry name" value="Transposase_IS66_central"/>
</dbReference>
<comment type="caution">
    <text evidence="2">The sequence shown here is derived from an EMBL/GenBank/DDBJ whole genome shotgun (WGS) entry which is preliminary data.</text>
</comment>
<dbReference type="EMBL" id="JAIULA010000041">
    <property type="protein sequence ID" value="MCP0888092.1"/>
    <property type="molecule type" value="Genomic_DNA"/>
</dbReference>
<dbReference type="Proteomes" id="UP001139006">
    <property type="component" value="Unassembled WGS sequence"/>
</dbReference>
<organism evidence="2 3">
    <name type="scientific">Ligilactobacillus ubinensis</name>
    <dbReference type="NCBI Taxonomy" id="2876789"/>
    <lineage>
        <taxon>Bacteria</taxon>
        <taxon>Bacillati</taxon>
        <taxon>Bacillota</taxon>
        <taxon>Bacilli</taxon>
        <taxon>Lactobacillales</taxon>
        <taxon>Lactobacillaceae</taxon>
        <taxon>Ligilactobacillus</taxon>
    </lineage>
</organism>
<dbReference type="RefSeq" id="WP_253362258.1">
    <property type="nucleotide sequence ID" value="NZ_JAIULA010000041.1"/>
</dbReference>
<protein>
    <submittedName>
        <fullName evidence="2">IS66 family transposase</fullName>
    </submittedName>
</protein>
<dbReference type="AlphaFoldDB" id="A0A9X2FM86"/>
<accession>A0A9X2FM86</accession>